<keyword evidence="2" id="KW-1185">Reference proteome</keyword>
<evidence type="ECO:0000313" key="1">
    <source>
        <dbReference type="EMBL" id="KAJ7988102.1"/>
    </source>
</evidence>
<gene>
    <name evidence="1" type="ORF">DPEC_G00320140</name>
</gene>
<comment type="caution">
    <text evidence="1">The sequence shown here is derived from an EMBL/GenBank/DDBJ whole genome shotgun (WGS) entry which is preliminary data.</text>
</comment>
<protein>
    <submittedName>
        <fullName evidence="1">Uncharacterized protein</fullName>
    </submittedName>
</protein>
<reference evidence="1" key="1">
    <citation type="submission" date="2021-05" db="EMBL/GenBank/DDBJ databases">
        <authorList>
            <person name="Pan Q."/>
            <person name="Jouanno E."/>
            <person name="Zahm M."/>
            <person name="Klopp C."/>
            <person name="Cabau C."/>
            <person name="Louis A."/>
            <person name="Berthelot C."/>
            <person name="Parey E."/>
            <person name="Roest Crollius H."/>
            <person name="Montfort J."/>
            <person name="Robinson-Rechavi M."/>
            <person name="Bouchez O."/>
            <person name="Lampietro C."/>
            <person name="Lopez Roques C."/>
            <person name="Donnadieu C."/>
            <person name="Postlethwait J."/>
            <person name="Bobe J."/>
            <person name="Dillon D."/>
            <person name="Chandos A."/>
            <person name="von Hippel F."/>
            <person name="Guiguen Y."/>
        </authorList>
    </citation>
    <scope>NUCLEOTIDE SEQUENCE</scope>
    <source>
        <strain evidence="1">YG-Jan2019</strain>
    </source>
</reference>
<evidence type="ECO:0000313" key="2">
    <source>
        <dbReference type="Proteomes" id="UP001157502"/>
    </source>
</evidence>
<accession>A0ACC2F9Q4</accession>
<dbReference type="Proteomes" id="UP001157502">
    <property type="component" value="Chromosome 31"/>
</dbReference>
<sequence length="124" mass="14181">MEKKSDRMFWKDQFTERMSGWSARALSKANTDSGPVCWETNLVPDGCRESVLVLLMRILILCYVLDTDPVRITKFAFNLLNLVIHLDAIELLSDGSALVCINYCNRIRPIGNLTYACFFVKWAV</sequence>
<dbReference type="EMBL" id="CM055758">
    <property type="protein sequence ID" value="KAJ7988102.1"/>
    <property type="molecule type" value="Genomic_DNA"/>
</dbReference>
<organism evidence="1 2">
    <name type="scientific">Dallia pectoralis</name>
    <name type="common">Alaska blackfish</name>
    <dbReference type="NCBI Taxonomy" id="75939"/>
    <lineage>
        <taxon>Eukaryota</taxon>
        <taxon>Metazoa</taxon>
        <taxon>Chordata</taxon>
        <taxon>Craniata</taxon>
        <taxon>Vertebrata</taxon>
        <taxon>Euteleostomi</taxon>
        <taxon>Actinopterygii</taxon>
        <taxon>Neopterygii</taxon>
        <taxon>Teleostei</taxon>
        <taxon>Protacanthopterygii</taxon>
        <taxon>Esociformes</taxon>
        <taxon>Umbridae</taxon>
        <taxon>Dallia</taxon>
    </lineage>
</organism>
<proteinExistence type="predicted"/>
<name>A0ACC2F9Q4_DALPE</name>